<protein>
    <submittedName>
        <fullName evidence="2">Uncharacterized protein</fullName>
    </submittedName>
</protein>
<sequence>ELRPFFLLRLLHQLPEERLPRLPAAIVYFLSRHLTSLFSWNNTGVTSNGCRGRDTGARSDGCRGRTLGSRATAAKDGTLGPGAMAAEDGHWGQEQWLPRTDTGARSDDEQWLLRTDTGARSDGC</sequence>
<gene>
    <name evidence="2" type="ORF">MONAX_5E009750</name>
</gene>
<evidence type="ECO:0000313" key="2">
    <source>
        <dbReference type="EMBL" id="VTJ84586.1"/>
    </source>
</evidence>
<feature type="compositionally biased region" description="Basic and acidic residues" evidence="1">
    <location>
        <begin position="51"/>
        <end position="63"/>
    </location>
</feature>
<proteinExistence type="predicted"/>
<organism evidence="2">
    <name type="scientific">Marmota monax</name>
    <name type="common">Woodchuck</name>
    <dbReference type="NCBI Taxonomy" id="9995"/>
    <lineage>
        <taxon>Eukaryota</taxon>
        <taxon>Metazoa</taxon>
        <taxon>Chordata</taxon>
        <taxon>Craniata</taxon>
        <taxon>Vertebrata</taxon>
        <taxon>Euteleostomi</taxon>
        <taxon>Mammalia</taxon>
        <taxon>Eutheria</taxon>
        <taxon>Euarchontoglires</taxon>
        <taxon>Glires</taxon>
        <taxon>Rodentia</taxon>
        <taxon>Sciuromorpha</taxon>
        <taxon>Sciuridae</taxon>
        <taxon>Xerinae</taxon>
        <taxon>Marmotini</taxon>
        <taxon>Marmota</taxon>
    </lineage>
</organism>
<name>A0A5E4CS19_MARMO</name>
<reference evidence="2" key="1">
    <citation type="submission" date="2019-04" db="EMBL/GenBank/DDBJ databases">
        <authorList>
            <person name="Alioto T."/>
            <person name="Alioto T."/>
        </authorList>
    </citation>
    <scope>NUCLEOTIDE SEQUENCE [LARGE SCALE GENOMIC DNA]</scope>
</reference>
<dbReference type="AlphaFoldDB" id="A0A5E4CS19"/>
<dbReference type="EMBL" id="CABDUW010001910">
    <property type="protein sequence ID" value="VTJ84586.1"/>
    <property type="molecule type" value="Genomic_DNA"/>
</dbReference>
<evidence type="ECO:0000256" key="1">
    <source>
        <dbReference type="SAM" id="MobiDB-lite"/>
    </source>
</evidence>
<accession>A0A5E4CS19</accession>
<feature type="non-terminal residue" evidence="2">
    <location>
        <position position="1"/>
    </location>
</feature>
<feature type="region of interest" description="Disordered" evidence="1">
    <location>
        <begin position="49"/>
        <end position="124"/>
    </location>
</feature>
<comment type="caution">
    <text evidence="2">The sequence shown here is derived from an EMBL/GenBank/DDBJ whole genome shotgun (WGS) entry which is preliminary data.</text>
</comment>